<evidence type="ECO:0000313" key="2">
    <source>
        <dbReference type="Proteomes" id="UP001148786"/>
    </source>
</evidence>
<proteinExistence type="predicted"/>
<keyword evidence="2" id="KW-1185">Reference proteome</keyword>
<dbReference type="EMBL" id="JANKHO010001539">
    <property type="protein sequence ID" value="KAJ3500820.1"/>
    <property type="molecule type" value="Genomic_DNA"/>
</dbReference>
<comment type="caution">
    <text evidence="1">The sequence shown here is derived from an EMBL/GenBank/DDBJ whole genome shotgun (WGS) entry which is preliminary data.</text>
</comment>
<dbReference type="OrthoDB" id="3062029at2759"/>
<organism evidence="1 2">
    <name type="scientific">Agrocybe chaxingu</name>
    <dbReference type="NCBI Taxonomy" id="84603"/>
    <lineage>
        <taxon>Eukaryota</taxon>
        <taxon>Fungi</taxon>
        <taxon>Dikarya</taxon>
        <taxon>Basidiomycota</taxon>
        <taxon>Agaricomycotina</taxon>
        <taxon>Agaricomycetes</taxon>
        <taxon>Agaricomycetidae</taxon>
        <taxon>Agaricales</taxon>
        <taxon>Agaricineae</taxon>
        <taxon>Strophariaceae</taxon>
        <taxon>Agrocybe</taxon>
    </lineage>
</organism>
<name>A0A9W8MTD5_9AGAR</name>
<reference evidence="1" key="1">
    <citation type="submission" date="2022-07" db="EMBL/GenBank/DDBJ databases">
        <title>Genome Sequence of Agrocybe chaxingu.</title>
        <authorList>
            <person name="Buettner E."/>
        </authorList>
    </citation>
    <scope>NUCLEOTIDE SEQUENCE</scope>
    <source>
        <strain evidence="1">MP-N11</strain>
    </source>
</reference>
<dbReference type="AlphaFoldDB" id="A0A9W8MTD5"/>
<accession>A0A9W8MTD5</accession>
<evidence type="ECO:0000313" key="1">
    <source>
        <dbReference type="EMBL" id="KAJ3500820.1"/>
    </source>
</evidence>
<dbReference type="Proteomes" id="UP001148786">
    <property type="component" value="Unassembled WGS sequence"/>
</dbReference>
<protein>
    <submittedName>
        <fullName evidence="1">Uncharacterized protein</fullName>
    </submittedName>
</protein>
<sequence length="381" mass="43120">MSLGTFIPHFLYNVLKRIMPLPPDEDPELPSTYPDDTLHDVYPWKRAIVLHYCDRKSVQESQVSQINWYKSQHGFKHEYMVLTLTRPGRPTAYIRCERSPSSLREIRENAISDEDRDSFTEAEKSRFKKDCQHEEAVLKKLSRSGKMSTLTSLQLSVDGSKSISNGHRMASDTVTHVSQPNGTRADEKVKTPGLIASYTLFNPPLPLRDFALIANYVHRQDIKYQLLLKNCYWYCDTIMGIIRNLYGPTIDQGNSYQLAGQYLGKRLIYQSHQNTPDVISLISVVAEAKEAQDNYLLAKEEENSRADREAQRANDLARAALDMIKHNLNKKQGHSTLSAVPDQDATIFDASPLFSATVDVGSDTIPQHHVNPPTTFKVAPA</sequence>
<gene>
    <name evidence="1" type="ORF">NLJ89_g9623</name>
</gene>